<proteinExistence type="predicted"/>
<evidence type="ECO:0000313" key="1">
    <source>
        <dbReference type="EMBL" id="KAI4346060.1"/>
    </source>
</evidence>
<evidence type="ECO:0000313" key="2">
    <source>
        <dbReference type="Proteomes" id="UP000828941"/>
    </source>
</evidence>
<protein>
    <submittedName>
        <fullName evidence="1">Uncharacterized protein</fullName>
    </submittedName>
</protein>
<gene>
    <name evidence="1" type="ORF">L6164_013142</name>
</gene>
<keyword evidence="2" id="KW-1185">Reference proteome</keyword>
<sequence>MLSFASDLLFRKQTPPAKPDPQTEDFRGIANVTGKVRGHANGVINFGDAAPAGTHNLVKKNNNAIALKNKQKQFNSLLEQLQCLMVTLKVQLVAIFLLAPKKSEVCQM</sequence>
<dbReference type="Proteomes" id="UP000828941">
    <property type="component" value="Chromosome 5"/>
</dbReference>
<accession>A0ACB9PBF6</accession>
<organism evidence="1 2">
    <name type="scientific">Bauhinia variegata</name>
    <name type="common">Purple orchid tree</name>
    <name type="synonym">Phanera variegata</name>
    <dbReference type="NCBI Taxonomy" id="167791"/>
    <lineage>
        <taxon>Eukaryota</taxon>
        <taxon>Viridiplantae</taxon>
        <taxon>Streptophyta</taxon>
        <taxon>Embryophyta</taxon>
        <taxon>Tracheophyta</taxon>
        <taxon>Spermatophyta</taxon>
        <taxon>Magnoliopsida</taxon>
        <taxon>eudicotyledons</taxon>
        <taxon>Gunneridae</taxon>
        <taxon>Pentapetalae</taxon>
        <taxon>rosids</taxon>
        <taxon>fabids</taxon>
        <taxon>Fabales</taxon>
        <taxon>Fabaceae</taxon>
        <taxon>Cercidoideae</taxon>
        <taxon>Cercideae</taxon>
        <taxon>Bauhiniinae</taxon>
        <taxon>Bauhinia</taxon>
    </lineage>
</organism>
<dbReference type="EMBL" id="CM039430">
    <property type="protein sequence ID" value="KAI4346060.1"/>
    <property type="molecule type" value="Genomic_DNA"/>
</dbReference>
<comment type="caution">
    <text evidence="1">The sequence shown here is derived from an EMBL/GenBank/DDBJ whole genome shotgun (WGS) entry which is preliminary data.</text>
</comment>
<name>A0ACB9PBF6_BAUVA</name>
<reference evidence="1 2" key="1">
    <citation type="journal article" date="2022" name="DNA Res.">
        <title>Chromosomal-level genome assembly of the orchid tree Bauhinia variegata (Leguminosae; Cercidoideae) supports the allotetraploid origin hypothesis of Bauhinia.</title>
        <authorList>
            <person name="Zhong Y."/>
            <person name="Chen Y."/>
            <person name="Zheng D."/>
            <person name="Pang J."/>
            <person name="Liu Y."/>
            <person name="Luo S."/>
            <person name="Meng S."/>
            <person name="Qian L."/>
            <person name="Wei D."/>
            <person name="Dai S."/>
            <person name="Zhou R."/>
        </authorList>
    </citation>
    <scope>NUCLEOTIDE SEQUENCE [LARGE SCALE GENOMIC DNA]</scope>
    <source>
        <strain evidence="1">BV-YZ2020</strain>
    </source>
</reference>